<dbReference type="Gene3D" id="1.10.510.10">
    <property type="entry name" value="Transferase(Phosphotransferase) domain 1"/>
    <property type="match status" value="1"/>
</dbReference>
<protein>
    <recommendedName>
        <fullName evidence="4">Protein kinase domain-containing protein</fullName>
    </recommendedName>
</protein>
<keyword evidence="3" id="KW-1185">Reference proteome</keyword>
<keyword evidence="1" id="KW-0732">Signal</keyword>
<feature type="signal peptide" evidence="1">
    <location>
        <begin position="1"/>
        <end position="20"/>
    </location>
</feature>
<evidence type="ECO:0000313" key="3">
    <source>
        <dbReference type="Proteomes" id="UP001237642"/>
    </source>
</evidence>
<dbReference type="EMBL" id="JAUIZM010000005">
    <property type="protein sequence ID" value="KAK1383525.1"/>
    <property type="molecule type" value="Genomic_DNA"/>
</dbReference>
<evidence type="ECO:0000313" key="2">
    <source>
        <dbReference type="EMBL" id="KAK1383525.1"/>
    </source>
</evidence>
<name>A0AAD8ID88_9APIA</name>
<dbReference type="AlphaFoldDB" id="A0AAD8ID88"/>
<feature type="chain" id="PRO_5041984518" description="Protein kinase domain-containing protein" evidence="1">
    <location>
        <begin position="21"/>
        <end position="307"/>
    </location>
</feature>
<dbReference type="InterPro" id="IPR011009">
    <property type="entry name" value="Kinase-like_dom_sf"/>
</dbReference>
<reference evidence="2" key="1">
    <citation type="submission" date="2023-02" db="EMBL/GenBank/DDBJ databases">
        <title>Genome of toxic invasive species Heracleum sosnowskyi carries increased number of genes despite the absence of recent whole-genome duplications.</title>
        <authorList>
            <person name="Schelkunov M."/>
            <person name="Shtratnikova V."/>
            <person name="Makarenko M."/>
            <person name="Klepikova A."/>
            <person name="Omelchenko D."/>
            <person name="Novikova G."/>
            <person name="Obukhova E."/>
            <person name="Bogdanov V."/>
            <person name="Penin A."/>
            <person name="Logacheva M."/>
        </authorList>
    </citation>
    <scope>NUCLEOTIDE SEQUENCE</scope>
    <source>
        <strain evidence="2">Hsosn_3</strain>
        <tissue evidence="2">Leaf</tissue>
    </source>
</reference>
<dbReference type="PANTHER" id="PTHR46146:SF3">
    <property type="entry name" value="SERINE_THREONINE-PROTEIN KINASE-LIKE PROTEIN CCR3-RELATED"/>
    <property type="match status" value="1"/>
</dbReference>
<accession>A0AAD8ID88</accession>
<evidence type="ECO:0000256" key="1">
    <source>
        <dbReference type="SAM" id="SignalP"/>
    </source>
</evidence>
<reference evidence="2" key="2">
    <citation type="submission" date="2023-05" db="EMBL/GenBank/DDBJ databases">
        <authorList>
            <person name="Schelkunov M.I."/>
        </authorList>
    </citation>
    <scope>NUCLEOTIDE SEQUENCE</scope>
    <source>
        <strain evidence="2">Hsosn_3</strain>
        <tissue evidence="2">Leaf</tissue>
    </source>
</reference>
<evidence type="ECO:0008006" key="4">
    <source>
        <dbReference type="Google" id="ProtNLM"/>
    </source>
</evidence>
<proteinExistence type="predicted"/>
<comment type="caution">
    <text evidence="2">The sequence shown here is derived from an EMBL/GenBank/DDBJ whole genome shotgun (WGS) entry which is preliminary data.</text>
</comment>
<organism evidence="2 3">
    <name type="scientific">Heracleum sosnowskyi</name>
    <dbReference type="NCBI Taxonomy" id="360622"/>
    <lineage>
        <taxon>Eukaryota</taxon>
        <taxon>Viridiplantae</taxon>
        <taxon>Streptophyta</taxon>
        <taxon>Embryophyta</taxon>
        <taxon>Tracheophyta</taxon>
        <taxon>Spermatophyta</taxon>
        <taxon>Magnoliopsida</taxon>
        <taxon>eudicotyledons</taxon>
        <taxon>Gunneridae</taxon>
        <taxon>Pentapetalae</taxon>
        <taxon>asterids</taxon>
        <taxon>campanulids</taxon>
        <taxon>Apiales</taxon>
        <taxon>Apiaceae</taxon>
        <taxon>Apioideae</taxon>
        <taxon>apioid superclade</taxon>
        <taxon>Tordylieae</taxon>
        <taxon>Tordyliinae</taxon>
        <taxon>Heracleum</taxon>
    </lineage>
</organism>
<sequence>MQHFQLLVFLICLCFRFSLGHQFLASVASPIDSSESNLAVADLSPTQVNTSPIPKLRKTVPAFGRTNMFATYAIVRTESPMHCAFPIDTRRVLDHQENNDTVGVLENVEDDIGLVLCNQEDDAGGVVEIQRNFPSLKKRDKGMLKFVARKIKAILVVRRGKKNIARQNTDYGISSSWRPTYLKSFTNGRMLSNESSSSLIRLSEETRIPQFSFLKIQAATNSFHPGLVLTYGHQGMVFKGHLDSEEELIPPFDFWEKWAYLSPEQKAQEQLTPKADVYSMGVVLLNVLFDWRQIIMTLARLNNAQEK</sequence>
<dbReference type="SUPFAM" id="SSF56112">
    <property type="entry name" value="Protein kinase-like (PK-like)"/>
    <property type="match status" value="1"/>
</dbReference>
<gene>
    <name evidence="2" type="ORF">POM88_021260</name>
</gene>
<dbReference type="PANTHER" id="PTHR46146">
    <property type="entry name" value="SERINE/THREONINE-PROTEIN KINASE-LIKE PROTEIN CCR4"/>
    <property type="match status" value="1"/>
</dbReference>
<dbReference type="Proteomes" id="UP001237642">
    <property type="component" value="Unassembled WGS sequence"/>
</dbReference>